<gene>
    <name evidence="1" type="ORF">AB6A40_005136</name>
</gene>
<evidence type="ECO:0000313" key="2">
    <source>
        <dbReference type="Proteomes" id="UP001608902"/>
    </source>
</evidence>
<accession>A0ABD6EPE3</accession>
<reference evidence="1 2" key="1">
    <citation type="submission" date="2024-08" db="EMBL/GenBank/DDBJ databases">
        <title>Gnathostoma spinigerum genome.</title>
        <authorList>
            <person name="Gonzalez-Bertolin B."/>
            <person name="Monzon S."/>
            <person name="Zaballos A."/>
            <person name="Jimenez P."/>
            <person name="Dekumyoy P."/>
            <person name="Varona S."/>
            <person name="Cuesta I."/>
            <person name="Sumanam S."/>
            <person name="Adisakwattana P."/>
            <person name="Gasser R.B."/>
            <person name="Hernandez-Gonzalez A."/>
            <person name="Young N.D."/>
            <person name="Perteguer M.J."/>
        </authorList>
    </citation>
    <scope>NUCLEOTIDE SEQUENCE [LARGE SCALE GENOMIC DNA]</scope>
    <source>
        <strain evidence="1">AL3</strain>
        <tissue evidence="1">Liver</tissue>
    </source>
</reference>
<dbReference type="EMBL" id="JBGFUD010003193">
    <property type="protein sequence ID" value="MFH4978427.1"/>
    <property type="molecule type" value="Genomic_DNA"/>
</dbReference>
<name>A0ABD6EPE3_9BILA</name>
<comment type="caution">
    <text evidence="1">The sequence shown here is derived from an EMBL/GenBank/DDBJ whole genome shotgun (WGS) entry which is preliminary data.</text>
</comment>
<protein>
    <submittedName>
        <fullName evidence="1">Uncharacterized protein</fullName>
    </submittedName>
</protein>
<dbReference type="Proteomes" id="UP001608902">
    <property type="component" value="Unassembled WGS sequence"/>
</dbReference>
<sequence length="13" mass="1633">MFRFVCERSHHAI</sequence>
<organism evidence="1 2">
    <name type="scientific">Gnathostoma spinigerum</name>
    <dbReference type="NCBI Taxonomy" id="75299"/>
    <lineage>
        <taxon>Eukaryota</taxon>
        <taxon>Metazoa</taxon>
        <taxon>Ecdysozoa</taxon>
        <taxon>Nematoda</taxon>
        <taxon>Chromadorea</taxon>
        <taxon>Rhabditida</taxon>
        <taxon>Spirurina</taxon>
        <taxon>Gnathostomatomorpha</taxon>
        <taxon>Gnathostomatoidea</taxon>
        <taxon>Gnathostomatidae</taxon>
        <taxon>Gnathostoma</taxon>
    </lineage>
</organism>
<keyword evidence="2" id="KW-1185">Reference proteome</keyword>
<proteinExistence type="predicted"/>
<evidence type="ECO:0000313" key="1">
    <source>
        <dbReference type="EMBL" id="MFH4978427.1"/>
    </source>
</evidence>